<dbReference type="Gene3D" id="3.90.1200.10">
    <property type="match status" value="1"/>
</dbReference>
<accession>A0A839HP22</accession>
<keyword evidence="1" id="KW-0547">Nucleotide-binding</keyword>
<gene>
    <name evidence="4" type="ORF">HUK38_12420</name>
</gene>
<keyword evidence="5" id="KW-1185">Reference proteome</keyword>
<sequence length="350" mass="39452">MSTPTSVFHSTVHTVHSPERTTALHHWLAQVQPNSTAAHLINIAGDASSRRYFRLQSQDQSHIVIDAPPATTNNANFIRMATALRHIGLNTPTIISSDLTQGFLLISDLGQQHYLDQLTPVTVDRLYGDALAALIVLQAAGPMEELPHYDAALLQRELTIFLDWLVTAWLQYPLTTAQHQLFNEVSTVLIASALEQPQVCVHRDYHSRNLMVTSTANPGILDFQDAVVGPVTYDLMSLLRDCYIAWPTIHVEEWAWGYFNLAVQSGIVRPQHETKWWQWCDLMGMQRHLKAAGIFARLAIRDGKRGYLIHIPRTLNYVTTVATHYPSLITFGQWLQDELLPRINAALRVA</sequence>
<keyword evidence="2" id="KW-0067">ATP-binding</keyword>
<proteinExistence type="predicted"/>
<dbReference type="PANTHER" id="PTHR33540">
    <property type="entry name" value="TRNA THREONYLCARBAMOYLADENOSINE BIOSYNTHESIS PROTEIN TSAE"/>
    <property type="match status" value="1"/>
</dbReference>
<reference evidence="4 5" key="1">
    <citation type="journal article" date="2020" name="Arch. Microbiol.">
        <title>The genome sequence of the giant phototrophic gammaproteobacterium Thiospirillum jenense gives insight into its physiological properties and phylogenetic relationships.</title>
        <authorList>
            <person name="Imhoff J.F."/>
            <person name="Meyer T.E."/>
            <person name="Kyndt J.A."/>
        </authorList>
    </citation>
    <scope>NUCLEOTIDE SEQUENCE [LARGE SCALE GENOMIC DNA]</scope>
    <source>
        <strain evidence="4 5">DSM 216</strain>
    </source>
</reference>
<dbReference type="PANTHER" id="PTHR33540:SF1">
    <property type="entry name" value="N-ACETYLMURAMATE_N-ACETYLGLUCOSAMINE KINASE"/>
    <property type="match status" value="1"/>
</dbReference>
<comment type="caution">
    <text evidence="4">The sequence shown here is derived from an EMBL/GenBank/DDBJ whole genome shotgun (WGS) entry which is preliminary data.</text>
</comment>
<organism evidence="4 5">
    <name type="scientific">Thiospirillum jenense</name>
    <dbReference type="NCBI Taxonomy" id="1653858"/>
    <lineage>
        <taxon>Bacteria</taxon>
        <taxon>Pseudomonadati</taxon>
        <taxon>Pseudomonadota</taxon>
        <taxon>Gammaproteobacteria</taxon>
        <taxon>Chromatiales</taxon>
        <taxon>Chromatiaceae</taxon>
        <taxon>Thiospirillum</taxon>
    </lineage>
</organism>
<evidence type="ECO:0000259" key="3">
    <source>
        <dbReference type="Pfam" id="PF01636"/>
    </source>
</evidence>
<dbReference type="EMBL" id="JABVCQ010000033">
    <property type="protein sequence ID" value="MBB1127022.1"/>
    <property type="molecule type" value="Genomic_DNA"/>
</dbReference>
<dbReference type="AlphaFoldDB" id="A0A839HP22"/>
<dbReference type="Gene3D" id="3.30.200.20">
    <property type="entry name" value="Phosphorylase Kinase, domain 1"/>
    <property type="match status" value="1"/>
</dbReference>
<evidence type="ECO:0000256" key="1">
    <source>
        <dbReference type="ARBA" id="ARBA00022741"/>
    </source>
</evidence>
<keyword evidence="4" id="KW-0808">Transferase</keyword>
<dbReference type="InterPro" id="IPR011009">
    <property type="entry name" value="Kinase-like_dom_sf"/>
</dbReference>
<feature type="domain" description="Aminoglycoside phosphotransferase" evidence="3">
    <location>
        <begin position="42"/>
        <end position="246"/>
    </location>
</feature>
<dbReference type="Pfam" id="PF01636">
    <property type="entry name" value="APH"/>
    <property type="match status" value="1"/>
</dbReference>
<dbReference type="GO" id="GO:0005524">
    <property type="term" value="F:ATP binding"/>
    <property type="evidence" value="ECO:0007669"/>
    <property type="project" value="UniProtKB-KW"/>
</dbReference>
<dbReference type="Proteomes" id="UP000548632">
    <property type="component" value="Unassembled WGS sequence"/>
</dbReference>
<dbReference type="RefSeq" id="WP_182584649.1">
    <property type="nucleotide sequence ID" value="NZ_JABVCQ010000033.1"/>
</dbReference>
<dbReference type="GO" id="GO:0016740">
    <property type="term" value="F:transferase activity"/>
    <property type="evidence" value="ECO:0007669"/>
    <property type="project" value="UniProtKB-KW"/>
</dbReference>
<name>A0A839HP22_9GAMM</name>
<dbReference type="InterPro" id="IPR002575">
    <property type="entry name" value="Aminoglycoside_PTrfase"/>
</dbReference>
<protein>
    <submittedName>
        <fullName evidence="4">Phosphotransferase</fullName>
    </submittedName>
</protein>
<evidence type="ECO:0000256" key="2">
    <source>
        <dbReference type="ARBA" id="ARBA00022840"/>
    </source>
</evidence>
<evidence type="ECO:0000313" key="5">
    <source>
        <dbReference type="Proteomes" id="UP000548632"/>
    </source>
</evidence>
<evidence type="ECO:0000313" key="4">
    <source>
        <dbReference type="EMBL" id="MBB1127022.1"/>
    </source>
</evidence>
<dbReference type="SUPFAM" id="SSF56112">
    <property type="entry name" value="Protein kinase-like (PK-like)"/>
    <property type="match status" value="1"/>
</dbReference>